<sequence length="106" mass="11690">MLQRVTRRPGRTGNEVFLGKVERRSMLQSTVACQGQPGEDGSWSFPGGWLLGAFQATLSQSFCHEHHEQKRALAQLLGVTPAEGCGSGYYRGDEDGIPTLKTKRRI</sequence>
<name>A0AAV7TKU1_PLEWA</name>
<reference evidence="1" key="1">
    <citation type="journal article" date="2022" name="bioRxiv">
        <title>Sequencing and chromosome-scale assembly of the giantPleurodeles waltlgenome.</title>
        <authorList>
            <person name="Brown T."/>
            <person name="Elewa A."/>
            <person name="Iarovenko S."/>
            <person name="Subramanian E."/>
            <person name="Araus A.J."/>
            <person name="Petzold A."/>
            <person name="Susuki M."/>
            <person name="Suzuki K.-i.T."/>
            <person name="Hayashi T."/>
            <person name="Toyoda A."/>
            <person name="Oliveira C."/>
            <person name="Osipova E."/>
            <person name="Leigh N.D."/>
            <person name="Simon A."/>
            <person name="Yun M.H."/>
        </authorList>
    </citation>
    <scope>NUCLEOTIDE SEQUENCE</scope>
    <source>
        <strain evidence="1">20211129_DDA</strain>
        <tissue evidence="1">Liver</tissue>
    </source>
</reference>
<keyword evidence="2" id="KW-1185">Reference proteome</keyword>
<evidence type="ECO:0000313" key="1">
    <source>
        <dbReference type="EMBL" id="KAJ1176819.1"/>
    </source>
</evidence>
<dbReference type="Proteomes" id="UP001066276">
    <property type="component" value="Chromosome 3_2"/>
</dbReference>
<gene>
    <name evidence="1" type="ORF">NDU88_002086</name>
</gene>
<protein>
    <submittedName>
        <fullName evidence="1">Uncharacterized protein</fullName>
    </submittedName>
</protein>
<comment type="caution">
    <text evidence="1">The sequence shown here is derived from an EMBL/GenBank/DDBJ whole genome shotgun (WGS) entry which is preliminary data.</text>
</comment>
<proteinExistence type="predicted"/>
<evidence type="ECO:0000313" key="2">
    <source>
        <dbReference type="Proteomes" id="UP001066276"/>
    </source>
</evidence>
<accession>A0AAV7TKU1</accession>
<dbReference type="EMBL" id="JANPWB010000006">
    <property type="protein sequence ID" value="KAJ1176819.1"/>
    <property type="molecule type" value="Genomic_DNA"/>
</dbReference>
<dbReference type="AlphaFoldDB" id="A0AAV7TKU1"/>
<organism evidence="1 2">
    <name type="scientific">Pleurodeles waltl</name>
    <name type="common">Iberian ribbed newt</name>
    <dbReference type="NCBI Taxonomy" id="8319"/>
    <lineage>
        <taxon>Eukaryota</taxon>
        <taxon>Metazoa</taxon>
        <taxon>Chordata</taxon>
        <taxon>Craniata</taxon>
        <taxon>Vertebrata</taxon>
        <taxon>Euteleostomi</taxon>
        <taxon>Amphibia</taxon>
        <taxon>Batrachia</taxon>
        <taxon>Caudata</taxon>
        <taxon>Salamandroidea</taxon>
        <taxon>Salamandridae</taxon>
        <taxon>Pleurodelinae</taxon>
        <taxon>Pleurodeles</taxon>
    </lineage>
</organism>